<accession>A0A1H1IRS7</accession>
<dbReference type="Gene3D" id="1.10.1740.10">
    <property type="match status" value="1"/>
</dbReference>
<dbReference type="Pfam" id="PF04542">
    <property type="entry name" value="Sigma70_r2"/>
    <property type="match status" value="1"/>
</dbReference>
<dbReference type="NCBIfam" id="NF005448">
    <property type="entry name" value="PRK07037.1"/>
    <property type="match status" value="1"/>
</dbReference>
<evidence type="ECO:0000259" key="6">
    <source>
        <dbReference type="Pfam" id="PF08281"/>
    </source>
</evidence>
<dbReference type="InterPro" id="IPR039425">
    <property type="entry name" value="RNA_pol_sigma-70-like"/>
</dbReference>
<dbReference type="InterPro" id="IPR013324">
    <property type="entry name" value="RNA_pol_sigma_r3/r4-like"/>
</dbReference>
<evidence type="ECO:0000259" key="5">
    <source>
        <dbReference type="Pfam" id="PF04542"/>
    </source>
</evidence>
<dbReference type="GO" id="GO:0016987">
    <property type="term" value="F:sigma factor activity"/>
    <property type="evidence" value="ECO:0007669"/>
    <property type="project" value="UniProtKB-KW"/>
</dbReference>
<name>A0A1H1IRS7_9BURK</name>
<dbReference type="InterPro" id="IPR013325">
    <property type="entry name" value="RNA_pol_sigma_r2"/>
</dbReference>
<dbReference type="InterPro" id="IPR036388">
    <property type="entry name" value="WH-like_DNA-bd_sf"/>
</dbReference>
<keyword evidence="8" id="KW-1185">Reference proteome</keyword>
<dbReference type="RefSeq" id="WP_074770513.1">
    <property type="nucleotide sequence ID" value="NZ_FNKP01000002.1"/>
</dbReference>
<dbReference type="OrthoDB" id="9783733at2"/>
<protein>
    <submittedName>
        <fullName evidence="7">RNA polymerase sigma-70 factor, ECF subfamily</fullName>
    </submittedName>
</protein>
<organism evidence="7 8">
    <name type="scientific">Paraburkholderia fungorum</name>
    <dbReference type="NCBI Taxonomy" id="134537"/>
    <lineage>
        <taxon>Bacteria</taxon>
        <taxon>Pseudomonadati</taxon>
        <taxon>Pseudomonadota</taxon>
        <taxon>Betaproteobacteria</taxon>
        <taxon>Burkholderiales</taxon>
        <taxon>Burkholderiaceae</taxon>
        <taxon>Paraburkholderia</taxon>
    </lineage>
</organism>
<keyword evidence="3" id="KW-0731">Sigma factor</keyword>
<comment type="similarity">
    <text evidence="1">Belongs to the sigma-70 factor family. ECF subfamily.</text>
</comment>
<evidence type="ECO:0000256" key="2">
    <source>
        <dbReference type="ARBA" id="ARBA00023015"/>
    </source>
</evidence>
<feature type="domain" description="RNA polymerase sigma factor 70 region 4 type 2" evidence="6">
    <location>
        <begin position="147"/>
        <end position="199"/>
    </location>
</feature>
<dbReference type="GO" id="GO:0006352">
    <property type="term" value="P:DNA-templated transcription initiation"/>
    <property type="evidence" value="ECO:0007669"/>
    <property type="project" value="InterPro"/>
</dbReference>
<dbReference type="PANTHER" id="PTHR43133:SF63">
    <property type="entry name" value="RNA POLYMERASE SIGMA FACTOR FECI-RELATED"/>
    <property type="match status" value="1"/>
</dbReference>
<dbReference type="AlphaFoldDB" id="A0A1H1IRS7"/>
<evidence type="ECO:0000313" key="7">
    <source>
        <dbReference type="EMBL" id="SDR40435.1"/>
    </source>
</evidence>
<dbReference type="InterPro" id="IPR014284">
    <property type="entry name" value="RNA_pol_sigma-70_dom"/>
</dbReference>
<dbReference type="PANTHER" id="PTHR43133">
    <property type="entry name" value="RNA POLYMERASE ECF-TYPE SIGMA FACTO"/>
    <property type="match status" value="1"/>
</dbReference>
<dbReference type="GO" id="GO:0003677">
    <property type="term" value="F:DNA binding"/>
    <property type="evidence" value="ECO:0007669"/>
    <property type="project" value="InterPro"/>
</dbReference>
<dbReference type="NCBIfam" id="TIGR02937">
    <property type="entry name" value="sigma70-ECF"/>
    <property type="match status" value="1"/>
</dbReference>
<keyword evidence="2" id="KW-0805">Transcription regulation</keyword>
<evidence type="ECO:0000256" key="3">
    <source>
        <dbReference type="ARBA" id="ARBA00023082"/>
    </source>
</evidence>
<keyword evidence="4" id="KW-0804">Transcription</keyword>
<dbReference type="InterPro" id="IPR013249">
    <property type="entry name" value="RNA_pol_sigma70_r4_t2"/>
</dbReference>
<reference evidence="8" key="1">
    <citation type="submission" date="2016-10" db="EMBL/GenBank/DDBJ databases">
        <authorList>
            <person name="Varghese N."/>
        </authorList>
    </citation>
    <scope>NUCLEOTIDE SEQUENCE [LARGE SCALE GENOMIC DNA]</scope>
    <source>
        <strain evidence="8">GAS106B</strain>
    </source>
</reference>
<dbReference type="SUPFAM" id="SSF88946">
    <property type="entry name" value="Sigma2 domain of RNA polymerase sigma factors"/>
    <property type="match status" value="1"/>
</dbReference>
<dbReference type="Pfam" id="PF08281">
    <property type="entry name" value="Sigma70_r4_2"/>
    <property type="match status" value="1"/>
</dbReference>
<proteinExistence type="inferred from homology"/>
<dbReference type="EMBL" id="FNKP01000002">
    <property type="protein sequence ID" value="SDR40435.1"/>
    <property type="molecule type" value="Genomic_DNA"/>
</dbReference>
<dbReference type="Proteomes" id="UP000183487">
    <property type="component" value="Unassembled WGS sequence"/>
</dbReference>
<gene>
    <name evidence="7" type="ORF">SAMN05443245_5564</name>
</gene>
<evidence type="ECO:0000256" key="1">
    <source>
        <dbReference type="ARBA" id="ARBA00010641"/>
    </source>
</evidence>
<dbReference type="InterPro" id="IPR007627">
    <property type="entry name" value="RNA_pol_sigma70_r2"/>
</dbReference>
<feature type="domain" description="RNA polymerase sigma-70 region 2" evidence="5">
    <location>
        <begin position="54"/>
        <end position="115"/>
    </location>
</feature>
<dbReference type="Gene3D" id="1.10.10.10">
    <property type="entry name" value="Winged helix-like DNA-binding domain superfamily/Winged helix DNA-binding domain"/>
    <property type="match status" value="1"/>
</dbReference>
<sequence length="223" mass="24736">MAEVLVRQEPSTALPRKPVLSAGSACTSVARRTRGASDGVAWEKGTLLDVLIDNRPALVQLAHDLIGCASLAEDVVHDVFIKLVDFRQQDAVRQPVAYVTRMVHNAAIDVCRRQSQEGCDEPTCCAEENELHAPSPEDAILARDALRQVFNALEQLPPRSRTAFEMVRVREETLEHTARALDVSQTQVHFMVRDAERHCVDCLDASNRGVTGPEYCGGRVRRR</sequence>
<dbReference type="SUPFAM" id="SSF88659">
    <property type="entry name" value="Sigma3 and sigma4 domains of RNA polymerase sigma factors"/>
    <property type="match status" value="1"/>
</dbReference>
<evidence type="ECO:0000313" key="8">
    <source>
        <dbReference type="Proteomes" id="UP000183487"/>
    </source>
</evidence>
<evidence type="ECO:0000256" key="4">
    <source>
        <dbReference type="ARBA" id="ARBA00023163"/>
    </source>
</evidence>